<dbReference type="SUPFAM" id="SSF53383">
    <property type="entry name" value="PLP-dependent transferases"/>
    <property type="match status" value="1"/>
</dbReference>
<dbReference type="InterPro" id="IPR015421">
    <property type="entry name" value="PyrdxlP-dep_Trfase_major"/>
</dbReference>
<dbReference type="EMBL" id="SUMC01000055">
    <property type="protein sequence ID" value="TKA03214.1"/>
    <property type="molecule type" value="Genomic_DNA"/>
</dbReference>
<name>A0A4U0S2R8_9ACTN</name>
<keyword evidence="7" id="KW-1185">Reference proteome</keyword>
<dbReference type="InterPro" id="IPR004839">
    <property type="entry name" value="Aminotransferase_I/II_large"/>
</dbReference>
<evidence type="ECO:0000256" key="1">
    <source>
        <dbReference type="ARBA" id="ARBA00001933"/>
    </source>
</evidence>
<dbReference type="EC" id="2.3.1.47" evidence="2"/>
<proteinExistence type="predicted"/>
<comment type="caution">
    <text evidence="6">The sequence shown here is derived from an EMBL/GenBank/DDBJ whole genome shotgun (WGS) entry which is preliminary data.</text>
</comment>
<evidence type="ECO:0000313" key="7">
    <source>
        <dbReference type="Proteomes" id="UP000305778"/>
    </source>
</evidence>
<evidence type="ECO:0000313" key="6">
    <source>
        <dbReference type="EMBL" id="TKA03214.1"/>
    </source>
</evidence>
<reference evidence="6 7" key="1">
    <citation type="submission" date="2019-04" db="EMBL/GenBank/DDBJ databases">
        <title>Streptomyces oryziradicis sp. nov., a novel actinomycete isolated from rhizosphere soil of rice (Oryza sativa L.).</title>
        <authorList>
            <person name="Li C."/>
        </authorList>
    </citation>
    <scope>NUCLEOTIDE SEQUENCE [LARGE SCALE GENOMIC DNA]</scope>
    <source>
        <strain evidence="6 7">NEAU-C40</strain>
    </source>
</reference>
<dbReference type="InterPro" id="IPR050087">
    <property type="entry name" value="AON_synthase_class-II"/>
</dbReference>
<comment type="catalytic activity">
    <reaction evidence="4">
        <text>6-carboxyhexanoyl-[ACP] + L-alanine + H(+) = (8S)-8-amino-7-oxononanoate + holo-[ACP] + CO2</text>
        <dbReference type="Rhea" id="RHEA:42288"/>
        <dbReference type="Rhea" id="RHEA-COMP:9685"/>
        <dbReference type="Rhea" id="RHEA-COMP:9955"/>
        <dbReference type="ChEBI" id="CHEBI:15378"/>
        <dbReference type="ChEBI" id="CHEBI:16526"/>
        <dbReference type="ChEBI" id="CHEBI:57972"/>
        <dbReference type="ChEBI" id="CHEBI:64479"/>
        <dbReference type="ChEBI" id="CHEBI:78846"/>
        <dbReference type="ChEBI" id="CHEBI:149468"/>
        <dbReference type="EC" id="2.3.1.47"/>
    </reaction>
</comment>
<comment type="cofactor">
    <cofactor evidence="1">
        <name>pyridoxal 5'-phosphate</name>
        <dbReference type="ChEBI" id="CHEBI:597326"/>
    </cofactor>
</comment>
<feature type="domain" description="Aminotransferase class I/classII large" evidence="5">
    <location>
        <begin position="54"/>
        <end position="396"/>
    </location>
</feature>
<keyword evidence="3 6" id="KW-0808">Transferase</keyword>
<gene>
    <name evidence="6" type="ORF">FCI23_36795</name>
</gene>
<organism evidence="6 7">
    <name type="scientific">Actinacidiphila oryziradicis</name>
    <dbReference type="NCBI Taxonomy" id="2571141"/>
    <lineage>
        <taxon>Bacteria</taxon>
        <taxon>Bacillati</taxon>
        <taxon>Actinomycetota</taxon>
        <taxon>Actinomycetes</taxon>
        <taxon>Kitasatosporales</taxon>
        <taxon>Streptomycetaceae</taxon>
        <taxon>Actinacidiphila</taxon>
    </lineage>
</organism>
<dbReference type="Pfam" id="PF00155">
    <property type="entry name" value="Aminotran_1_2"/>
    <property type="match status" value="1"/>
</dbReference>
<sequence>MADSPVPAADIFDKHLSSFARALTDTGPRPFYRPMAASGGEALVDGVRVVMTACNDYLGLSGDPRVTAAAAKALVEYGASCSGSRLVCGTLPLHEELEARLAAFLGCPAAIVTTTGFQANLAITPLLGKGDLVFSDMANHASLVDAIRLGSADKRLYRHSDMADLERQLATADPGAAKLIVTDGLFSMEGDLCRLPELTALARRHGARLVVDGAHDIGLMGAGGHGVAEYFGLPDAVDLYTGTLSKCFGSIGGVLAGPTDIIGYLRYTARPVIFTASMPPAAVGAALAALDIIESEPERRTRVLNLAERLDSGLRALGYDTGGPAPRTGPATVTPIVPVHVGDAELCARLWKEILDEGVFTHAVVAPAVPVGRALIRLSLQATHTDGHLDRILDAFTAAGRRLRLIAGTAATPQPRQASDGATAAAPSAGAAVSQGAAVTPVAAPIPAPDAVPASVPSLVTPLIPAPAPAPVSAR</sequence>
<dbReference type="InterPro" id="IPR015422">
    <property type="entry name" value="PyrdxlP-dep_Trfase_small"/>
</dbReference>
<dbReference type="Gene3D" id="3.90.1150.10">
    <property type="entry name" value="Aspartate Aminotransferase, domain 1"/>
    <property type="match status" value="1"/>
</dbReference>
<dbReference type="RefSeq" id="WP_136728521.1">
    <property type="nucleotide sequence ID" value="NZ_SUMC01000055.1"/>
</dbReference>
<dbReference type="GO" id="GO:0008483">
    <property type="term" value="F:transaminase activity"/>
    <property type="evidence" value="ECO:0007669"/>
    <property type="project" value="UniProtKB-KW"/>
</dbReference>
<evidence type="ECO:0000256" key="2">
    <source>
        <dbReference type="ARBA" id="ARBA00013187"/>
    </source>
</evidence>
<evidence type="ECO:0000259" key="5">
    <source>
        <dbReference type="Pfam" id="PF00155"/>
    </source>
</evidence>
<dbReference type="Gene3D" id="3.40.640.10">
    <property type="entry name" value="Type I PLP-dependent aspartate aminotransferase-like (Major domain)"/>
    <property type="match status" value="1"/>
</dbReference>
<dbReference type="OrthoDB" id="9778690at2"/>
<keyword evidence="6" id="KW-0032">Aminotransferase</keyword>
<accession>A0A4U0S2R8</accession>
<dbReference type="PANTHER" id="PTHR13693:SF3">
    <property type="entry name" value="LD36009P"/>
    <property type="match status" value="1"/>
</dbReference>
<dbReference type="GO" id="GO:0008710">
    <property type="term" value="F:8-amino-7-oxononanoate synthase activity"/>
    <property type="evidence" value="ECO:0007669"/>
    <property type="project" value="UniProtKB-EC"/>
</dbReference>
<evidence type="ECO:0000256" key="3">
    <source>
        <dbReference type="ARBA" id="ARBA00022679"/>
    </source>
</evidence>
<dbReference type="PANTHER" id="PTHR13693">
    <property type="entry name" value="CLASS II AMINOTRANSFERASE/8-AMINO-7-OXONONANOATE SYNTHASE"/>
    <property type="match status" value="1"/>
</dbReference>
<dbReference type="AlphaFoldDB" id="A0A4U0S2R8"/>
<dbReference type="GO" id="GO:0030170">
    <property type="term" value="F:pyridoxal phosphate binding"/>
    <property type="evidence" value="ECO:0007669"/>
    <property type="project" value="InterPro"/>
</dbReference>
<dbReference type="InterPro" id="IPR015424">
    <property type="entry name" value="PyrdxlP-dep_Trfase"/>
</dbReference>
<protein>
    <recommendedName>
        <fullName evidence="2">8-amino-7-oxononanoate synthase</fullName>
        <ecNumber evidence="2">2.3.1.47</ecNumber>
    </recommendedName>
</protein>
<evidence type="ECO:0000256" key="4">
    <source>
        <dbReference type="ARBA" id="ARBA00047715"/>
    </source>
</evidence>
<dbReference type="Proteomes" id="UP000305778">
    <property type="component" value="Unassembled WGS sequence"/>
</dbReference>